<evidence type="ECO:0000259" key="7">
    <source>
        <dbReference type="Pfam" id="PF20684"/>
    </source>
</evidence>
<evidence type="ECO:0000256" key="2">
    <source>
        <dbReference type="ARBA" id="ARBA00022692"/>
    </source>
</evidence>
<feature type="non-terminal residue" evidence="8">
    <location>
        <position position="1"/>
    </location>
</feature>
<feature type="transmembrane region" description="Helical" evidence="6">
    <location>
        <begin position="122"/>
        <end position="143"/>
    </location>
</feature>
<feature type="transmembrane region" description="Helical" evidence="6">
    <location>
        <begin position="247"/>
        <end position="267"/>
    </location>
</feature>
<dbReference type="AlphaFoldDB" id="A0A1Y2AAD0"/>
<dbReference type="Proteomes" id="UP000193144">
    <property type="component" value="Unassembled WGS sequence"/>
</dbReference>
<keyword evidence="4 6" id="KW-0472">Membrane</keyword>
<gene>
    <name evidence="8" type="ORF">BCR34DRAFT_461099</name>
</gene>
<evidence type="ECO:0000256" key="4">
    <source>
        <dbReference type="ARBA" id="ARBA00023136"/>
    </source>
</evidence>
<sequence length="307" mass="34892">DTQDNSTAPILLGIGGALLFTSLFLLAARLWSRVRPVSRLHWDDWTIIVSTILAIANYVLLAVAVLNGLGRRAIFVSFRKRRIALELIFITQIVWYWAVTFVKLSVACFLLRIKYHSRPWRICLYALMIFLILAACVQTIFTFTQCRPFSIFWDPQVLFEGPVQCFSRAAIDANIVFFSSVQVGVDLLFSFIPISFIWKLNRPRRERVFLSVMMALGLFASAAAIMRTLQLQGFYTNSDLFRVSVTIALWATVEVQFALIGATIPTLKAFMENALVRLGLFFYDANSETQVRGLLVKLGLLDLEQEQ</sequence>
<keyword evidence="3 6" id="KW-1133">Transmembrane helix</keyword>
<organism evidence="8 9">
    <name type="scientific">Clohesyomyces aquaticus</name>
    <dbReference type="NCBI Taxonomy" id="1231657"/>
    <lineage>
        <taxon>Eukaryota</taxon>
        <taxon>Fungi</taxon>
        <taxon>Dikarya</taxon>
        <taxon>Ascomycota</taxon>
        <taxon>Pezizomycotina</taxon>
        <taxon>Dothideomycetes</taxon>
        <taxon>Pleosporomycetidae</taxon>
        <taxon>Pleosporales</taxon>
        <taxon>Lindgomycetaceae</taxon>
        <taxon>Clohesyomyces</taxon>
    </lineage>
</organism>
<proteinExistence type="inferred from homology"/>
<dbReference type="GO" id="GO:0016020">
    <property type="term" value="C:membrane"/>
    <property type="evidence" value="ECO:0007669"/>
    <property type="project" value="UniProtKB-SubCell"/>
</dbReference>
<dbReference type="InterPro" id="IPR049326">
    <property type="entry name" value="Rhodopsin_dom_fungi"/>
</dbReference>
<feature type="transmembrane region" description="Helical" evidence="6">
    <location>
        <begin position="208"/>
        <end position="227"/>
    </location>
</feature>
<feature type="non-terminal residue" evidence="8">
    <location>
        <position position="307"/>
    </location>
</feature>
<evidence type="ECO:0000256" key="3">
    <source>
        <dbReference type="ARBA" id="ARBA00022989"/>
    </source>
</evidence>
<name>A0A1Y2AAD0_9PLEO</name>
<reference evidence="8 9" key="1">
    <citation type="submission" date="2016-07" db="EMBL/GenBank/DDBJ databases">
        <title>Pervasive Adenine N6-methylation of Active Genes in Fungi.</title>
        <authorList>
            <consortium name="DOE Joint Genome Institute"/>
            <person name="Mondo S.J."/>
            <person name="Dannebaum R.O."/>
            <person name="Kuo R.C."/>
            <person name="Labutti K."/>
            <person name="Haridas S."/>
            <person name="Kuo A."/>
            <person name="Salamov A."/>
            <person name="Ahrendt S.R."/>
            <person name="Lipzen A."/>
            <person name="Sullivan W."/>
            <person name="Andreopoulos W.B."/>
            <person name="Clum A."/>
            <person name="Lindquist E."/>
            <person name="Daum C."/>
            <person name="Ramamoorthy G.K."/>
            <person name="Gryganskyi A."/>
            <person name="Culley D."/>
            <person name="Magnuson J.K."/>
            <person name="James T.Y."/>
            <person name="O'Malley M.A."/>
            <person name="Stajich J.E."/>
            <person name="Spatafora J.W."/>
            <person name="Visel A."/>
            <person name="Grigoriev I.V."/>
        </authorList>
    </citation>
    <scope>NUCLEOTIDE SEQUENCE [LARGE SCALE GENOMIC DNA]</scope>
    <source>
        <strain evidence="8 9">CBS 115471</strain>
    </source>
</reference>
<keyword evidence="2 6" id="KW-0812">Transmembrane</keyword>
<evidence type="ECO:0000313" key="9">
    <source>
        <dbReference type="Proteomes" id="UP000193144"/>
    </source>
</evidence>
<evidence type="ECO:0000256" key="5">
    <source>
        <dbReference type="ARBA" id="ARBA00038359"/>
    </source>
</evidence>
<dbReference type="OrthoDB" id="3897607at2759"/>
<dbReference type="Pfam" id="PF20684">
    <property type="entry name" value="Fung_rhodopsin"/>
    <property type="match status" value="1"/>
</dbReference>
<evidence type="ECO:0000256" key="1">
    <source>
        <dbReference type="ARBA" id="ARBA00004141"/>
    </source>
</evidence>
<feature type="transmembrane region" description="Helical" evidence="6">
    <location>
        <begin position="175"/>
        <end position="196"/>
    </location>
</feature>
<keyword evidence="9" id="KW-1185">Reference proteome</keyword>
<dbReference type="EMBL" id="MCFA01000003">
    <property type="protein sequence ID" value="ORY19260.1"/>
    <property type="molecule type" value="Genomic_DNA"/>
</dbReference>
<dbReference type="PANTHER" id="PTHR33048:SF129">
    <property type="entry name" value="INTEGRAL MEMBRANE PROTEIN-RELATED"/>
    <property type="match status" value="1"/>
</dbReference>
<evidence type="ECO:0000256" key="6">
    <source>
        <dbReference type="SAM" id="Phobius"/>
    </source>
</evidence>
<feature type="transmembrane region" description="Helical" evidence="6">
    <location>
        <begin position="47"/>
        <end position="67"/>
    </location>
</feature>
<comment type="subcellular location">
    <subcellularLocation>
        <location evidence="1">Membrane</location>
        <topology evidence="1">Multi-pass membrane protein</topology>
    </subcellularLocation>
</comment>
<protein>
    <recommendedName>
        <fullName evidence="7">Rhodopsin domain-containing protein</fullName>
    </recommendedName>
</protein>
<comment type="similarity">
    <text evidence="5">Belongs to the SAT4 family.</text>
</comment>
<evidence type="ECO:0000313" key="8">
    <source>
        <dbReference type="EMBL" id="ORY19260.1"/>
    </source>
</evidence>
<dbReference type="InterPro" id="IPR052337">
    <property type="entry name" value="SAT4-like"/>
</dbReference>
<comment type="caution">
    <text evidence="8">The sequence shown here is derived from an EMBL/GenBank/DDBJ whole genome shotgun (WGS) entry which is preliminary data.</text>
</comment>
<feature type="transmembrane region" description="Helical" evidence="6">
    <location>
        <begin position="6"/>
        <end position="26"/>
    </location>
</feature>
<dbReference type="PANTHER" id="PTHR33048">
    <property type="entry name" value="PTH11-LIKE INTEGRAL MEMBRANE PROTEIN (AFU_ORTHOLOGUE AFUA_5G11245)"/>
    <property type="match status" value="1"/>
</dbReference>
<feature type="domain" description="Rhodopsin" evidence="7">
    <location>
        <begin position="28"/>
        <end position="271"/>
    </location>
</feature>
<dbReference type="STRING" id="1231657.A0A1Y2AAD0"/>
<accession>A0A1Y2AAD0</accession>
<feature type="transmembrane region" description="Helical" evidence="6">
    <location>
        <begin position="87"/>
        <end position="110"/>
    </location>
</feature>